<evidence type="ECO:0000313" key="3">
    <source>
        <dbReference type="EMBL" id="TDP27341.1"/>
    </source>
</evidence>
<dbReference type="RefSeq" id="WP_133540850.1">
    <property type="nucleotide sequence ID" value="NZ_SNXI01000031.1"/>
</dbReference>
<dbReference type="Pfam" id="PF20432">
    <property type="entry name" value="Xre-like-HTH"/>
    <property type="match status" value="1"/>
</dbReference>
<dbReference type="InterPro" id="IPR046847">
    <property type="entry name" value="Xre-like_HTH"/>
</dbReference>
<comment type="caution">
    <text evidence="3">The sequence shown here is derived from an EMBL/GenBank/DDBJ whole genome shotgun (WGS) entry which is preliminary data.</text>
</comment>
<protein>
    <submittedName>
        <fullName evidence="3">Putative toxin-antitoxin system antitoxin component (TIGR02293 family)</fullName>
    </submittedName>
</protein>
<keyword evidence="4" id="KW-1185">Reference proteome</keyword>
<gene>
    <name evidence="3" type="ORF">DEU29_13114</name>
</gene>
<dbReference type="InterPro" id="IPR024467">
    <property type="entry name" value="Xre/MbcA/ParS-like_toxin-bd"/>
</dbReference>
<dbReference type="Proteomes" id="UP000295531">
    <property type="component" value="Unassembled WGS sequence"/>
</dbReference>
<reference evidence="3 4" key="1">
    <citation type="submission" date="2019-03" db="EMBL/GenBank/DDBJ databases">
        <title>Freshwater and sediment microbial communities from various areas in North America, analyzing microbe dynamics in response to fracking.</title>
        <authorList>
            <person name="Lamendella R."/>
        </authorList>
    </citation>
    <scope>NUCLEOTIDE SEQUENCE [LARGE SCALE GENOMIC DNA]</scope>
    <source>
        <strain evidence="3 4">18_TX</strain>
    </source>
</reference>
<proteinExistence type="predicted"/>
<evidence type="ECO:0000259" key="1">
    <source>
        <dbReference type="Pfam" id="PF09722"/>
    </source>
</evidence>
<evidence type="ECO:0000259" key="2">
    <source>
        <dbReference type="Pfam" id="PF20432"/>
    </source>
</evidence>
<evidence type="ECO:0000313" key="4">
    <source>
        <dbReference type="Proteomes" id="UP000295531"/>
    </source>
</evidence>
<feature type="domain" description="Antitoxin Xre-like helix-turn-helix" evidence="2">
    <location>
        <begin position="32"/>
        <end position="89"/>
    </location>
</feature>
<organism evidence="3 4">
    <name type="scientific">Idiomarina aquatica</name>
    <dbReference type="NCBI Taxonomy" id="1327752"/>
    <lineage>
        <taxon>Bacteria</taxon>
        <taxon>Pseudomonadati</taxon>
        <taxon>Pseudomonadota</taxon>
        <taxon>Gammaproteobacteria</taxon>
        <taxon>Alteromonadales</taxon>
        <taxon>Idiomarinaceae</taxon>
        <taxon>Idiomarina</taxon>
    </lineage>
</organism>
<dbReference type="InterPro" id="IPR011979">
    <property type="entry name" value="Antitox_Xre"/>
</dbReference>
<dbReference type="GO" id="GO:0003677">
    <property type="term" value="F:DNA binding"/>
    <property type="evidence" value="ECO:0007669"/>
    <property type="project" value="InterPro"/>
</dbReference>
<feature type="domain" description="Antitoxin Xre/MbcA/ParS-like toxin-binding" evidence="1">
    <location>
        <begin position="97"/>
        <end position="146"/>
    </location>
</feature>
<dbReference type="OrthoDB" id="8595277at2"/>
<dbReference type="NCBIfam" id="TIGR02293">
    <property type="entry name" value="TAS_TIGR02293"/>
    <property type="match status" value="1"/>
</dbReference>
<name>A0A4R6NX77_9GAMM</name>
<dbReference type="EMBL" id="SNXI01000031">
    <property type="protein sequence ID" value="TDP27341.1"/>
    <property type="molecule type" value="Genomic_DNA"/>
</dbReference>
<accession>A0A4R6NX77</accession>
<dbReference type="AlphaFoldDB" id="A0A4R6NX77"/>
<dbReference type="Pfam" id="PF09722">
    <property type="entry name" value="Xre_MbcA_ParS_C"/>
    <property type="match status" value="1"/>
</dbReference>
<sequence length="149" mass="16745">MGVVELREYIPLPAGQTIWEKLELPSDDAKLRELVTNGLPVKVLYRMVSLMGVSQASMLEALSIAPSTFLRRKKDGHFKMKESDRLYTLIQVLARVTDLFEGDRNAAVEWMTKKVPGLGHARPIDMLCSHVEAVAVLDLVTRLEYGVYS</sequence>